<dbReference type="PANTHER" id="PTHR38767:SF1">
    <property type="entry name" value="DNA POLYMERASE III SUBUNIT CHI"/>
    <property type="match status" value="1"/>
</dbReference>
<dbReference type="RefSeq" id="WP_027312365.1">
    <property type="nucleotide sequence ID" value="NZ_JAUESS010000001.1"/>
</dbReference>
<dbReference type="EMBL" id="JBHLZN010000003">
    <property type="protein sequence ID" value="MFB9886792.1"/>
    <property type="molecule type" value="Genomic_DNA"/>
</dbReference>
<dbReference type="SUPFAM" id="SSF102400">
    <property type="entry name" value="DNA polymerase III chi subunit"/>
    <property type="match status" value="1"/>
</dbReference>
<dbReference type="Pfam" id="PF04364">
    <property type="entry name" value="DNA_pol3_chi"/>
    <property type="match status" value="1"/>
</dbReference>
<proteinExistence type="predicted"/>
<keyword evidence="2" id="KW-1185">Reference proteome</keyword>
<dbReference type="Gene3D" id="3.40.50.10110">
    <property type="entry name" value="DNA polymerase III subunit chi"/>
    <property type="match status" value="1"/>
</dbReference>
<sequence length="145" mass="16968">MLERADFYLLAQTDLQARWRLLTTLLSRQWPQGHQFHLHCDSAEEAQTLDTLLWQQEPSSFLPHHRLDQDFSGHSPITLGYGDYWPTPQPGCILVNLAADIPPQLSHFQRVLEIVVQGEPWLSRQREHYRHYRSLGLTPQLHRLG</sequence>
<name>A0ABV5ZBY4_9GAMM</name>
<evidence type="ECO:0000313" key="2">
    <source>
        <dbReference type="Proteomes" id="UP001589628"/>
    </source>
</evidence>
<dbReference type="InterPro" id="IPR007459">
    <property type="entry name" value="DNA_pol3_chi"/>
</dbReference>
<accession>A0ABV5ZBY4</accession>
<dbReference type="InterPro" id="IPR036768">
    <property type="entry name" value="PolIII_chi_sf"/>
</dbReference>
<dbReference type="PANTHER" id="PTHR38767">
    <property type="entry name" value="DNA POLYMERASE III SUBUNIT CHI"/>
    <property type="match status" value="1"/>
</dbReference>
<organism evidence="1 2">
    <name type="scientific">Balneatrix alpica</name>
    <dbReference type="NCBI Taxonomy" id="75684"/>
    <lineage>
        <taxon>Bacteria</taxon>
        <taxon>Pseudomonadati</taxon>
        <taxon>Pseudomonadota</taxon>
        <taxon>Gammaproteobacteria</taxon>
        <taxon>Oceanospirillales</taxon>
        <taxon>Balneatrichaceae</taxon>
        <taxon>Balneatrix</taxon>
    </lineage>
</organism>
<dbReference type="Proteomes" id="UP001589628">
    <property type="component" value="Unassembled WGS sequence"/>
</dbReference>
<gene>
    <name evidence="1" type="ORF">ACFFLH_10240</name>
</gene>
<protein>
    <submittedName>
        <fullName evidence="1">DNA polymerase III subunit chi</fullName>
    </submittedName>
</protein>
<evidence type="ECO:0000313" key="1">
    <source>
        <dbReference type="EMBL" id="MFB9886792.1"/>
    </source>
</evidence>
<reference evidence="1 2" key="1">
    <citation type="submission" date="2024-09" db="EMBL/GenBank/DDBJ databases">
        <authorList>
            <person name="Sun Q."/>
            <person name="Mori K."/>
        </authorList>
    </citation>
    <scope>NUCLEOTIDE SEQUENCE [LARGE SCALE GENOMIC DNA]</scope>
    <source>
        <strain evidence="1 2">ATCC 51285</strain>
    </source>
</reference>
<comment type="caution">
    <text evidence="1">The sequence shown here is derived from an EMBL/GenBank/DDBJ whole genome shotgun (WGS) entry which is preliminary data.</text>
</comment>